<dbReference type="PROSITE" id="PS51257">
    <property type="entry name" value="PROKAR_LIPOPROTEIN"/>
    <property type="match status" value="1"/>
</dbReference>
<evidence type="ECO:0008006" key="4">
    <source>
        <dbReference type="Google" id="ProtNLM"/>
    </source>
</evidence>
<dbReference type="EMBL" id="JBHTCM010000004">
    <property type="protein sequence ID" value="MFC7331898.1"/>
    <property type="molecule type" value="Genomic_DNA"/>
</dbReference>
<keyword evidence="1" id="KW-0732">Signal</keyword>
<sequence length="65" mass="7209">MRVRAALSLAALALLTACASPCDRIRDDLRQLNADTVRDPAMLTDGRYLTRFQDLTAQGIEHSCF</sequence>
<proteinExistence type="predicted"/>
<feature type="chain" id="PRO_5045928888" description="Lipoprotein" evidence="1">
    <location>
        <begin position="20"/>
        <end position="65"/>
    </location>
</feature>
<protein>
    <recommendedName>
        <fullName evidence="4">Lipoprotein</fullName>
    </recommendedName>
</protein>
<accession>A0ABW2KR92</accession>
<keyword evidence="3" id="KW-1185">Reference proteome</keyword>
<gene>
    <name evidence="2" type="ORF">ACFQPS_01860</name>
</gene>
<organism evidence="2 3">
    <name type="scientific">Rhodocista pekingensis</name>
    <dbReference type="NCBI Taxonomy" id="201185"/>
    <lineage>
        <taxon>Bacteria</taxon>
        <taxon>Pseudomonadati</taxon>
        <taxon>Pseudomonadota</taxon>
        <taxon>Alphaproteobacteria</taxon>
        <taxon>Rhodospirillales</taxon>
        <taxon>Azospirillaceae</taxon>
        <taxon>Rhodocista</taxon>
    </lineage>
</organism>
<name>A0ABW2KR92_9PROT</name>
<evidence type="ECO:0000313" key="2">
    <source>
        <dbReference type="EMBL" id="MFC7331898.1"/>
    </source>
</evidence>
<evidence type="ECO:0000256" key="1">
    <source>
        <dbReference type="SAM" id="SignalP"/>
    </source>
</evidence>
<dbReference type="RefSeq" id="WP_377355965.1">
    <property type="nucleotide sequence ID" value="NZ_JBHTCM010000004.1"/>
</dbReference>
<feature type="signal peptide" evidence="1">
    <location>
        <begin position="1"/>
        <end position="19"/>
    </location>
</feature>
<evidence type="ECO:0000313" key="3">
    <source>
        <dbReference type="Proteomes" id="UP001596456"/>
    </source>
</evidence>
<reference evidence="3" key="1">
    <citation type="journal article" date="2019" name="Int. J. Syst. Evol. Microbiol.">
        <title>The Global Catalogue of Microorganisms (GCM) 10K type strain sequencing project: providing services to taxonomists for standard genome sequencing and annotation.</title>
        <authorList>
            <consortium name="The Broad Institute Genomics Platform"/>
            <consortium name="The Broad Institute Genome Sequencing Center for Infectious Disease"/>
            <person name="Wu L."/>
            <person name="Ma J."/>
        </authorList>
    </citation>
    <scope>NUCLEOTIDE SEQUENCE [LARGE SCALE GENOMIC DNA]</scope>
    <source>
        <strain evidence="3">CGMCC 1.16275</strain>
    </source>
</reference>
<dbReference type="Proteomes" id="UP001596456">
    <property type="component" value="Unassembled WGS sequence"/>
</dbReference>
<comment type="caution">
    <text evidence="2">The sequence shown here is derived from an EMBL/GenBank/DDBJ whole genome shotgun (WGS) entry which is preliminary data.</text>
</comment>